<feature type="transmembrane region" description="Helical" evidence="9">
    <location>
        <begin position="221"/>
        <end position="242"/>
    </location>
</feature>
<feature type="domain" description="Glycosyltransferase RgtA/B/C/D-like" evidence="10">
    <location>
        <begin position="80"/>
        <end position="234"/>
    </location>
</feature>
<dbReference type="GO" id="GO:0005886">
    <property type="term" value="C:plasma membrane"/>
    <property type="evidence" value="ECO:0007669"/>
    <property type="project" value="UniProtKB-SubCell"/>
</dbReference>
<feature type="transmembrane region" description="Helical" evidence="9">
    <location>
        <begin position="396"/>
        <end position="418"/>
    </location>
</feature>
<dbReference type="InterPro" id="IPR056785">
    <property type="entry name" value="YkcA/B-like_C"/>
</dbReference>
<protein>
    <submittedName>
        <fullName evidence="12">4-amino-4-deoxy-L-arabinose transferase-like glycosyltransferase</fullName>
    </submittedName>
</protein>
<sequence length="602" mass="62155">MTTVTATAPAPHPAPPRPVRNWTTPALVVLLVGTAVLYLWNITDSGWGNSYYAAATQAGAESWTAWLFGGLDAGGVITVDKPPAALWVSGLFARIFGFSSWTVLAPQAIEGVLAVWLLYATVKRTSGAVAGLMAGAALALTPVAVLMFRFNLPDALLVLLMVAGAYCTVRALEKASGWWLALAGVAIGFAFLAKMGQAFLVLPAFTAAYLLAAPTSLPKRFLHLLGAGLAVTVSAGWFIALVELWPSESRPYIGGSSTDSLWELAIGYNGLGRIFGGRGGGGVVADGGNAPLGFGGGTGIDRLFGASMGGEISWLLPAALIGMVTGLWFTRRLPRTDRTRAALVLWGLWVLGNGIVFSFMSGITHPYYTVAVAPGVAALAAIAGREMWRGRNHLPVRVALALMVAAAGFWGFALLHRFEDWLPALRWTVAALTVLVATAIVMGARRMAAMALITSLLSAAAFGVATAATPHGGSIPMSGPAVDSGESNAGNGPMDQTDDEVVDLLKDTTGTWAAATMSAQGAATLALASGKAVIGIGGWSGGDPAPTLAEFQRYVADGRIGYFVTGGMGGAGPRGGANEIGEWVAANYEALTIGGSTVYRLS</sequence>
<dbReference type="GO" id="GO:0016763">
    <property type="term" value="F:pentosyltransferase activity"/>
    <property type="evidence" value="ECO:0007669"/>
    <property type="project" value="TreeGrafter"/>
</dbReference>
<dbReference type="Proteomes" id="UP000552097">
    <property type="component" value="Unassembled WGS sequence"/>
</dbReference>
<feature type="transmembrane region" description="Helical" evidence="9">
    <location>
        <begin position="312"/>
        <end position="329"/>
    </location>
</feature>
<evidence type="ECO:0000256" key="4">
    <source>
        <dbReference type="ARBA" id="ARBA00022679"/>
    </source>
</evidence>
<dbReference type="RefSeq" id="WP_184915257.1">
    <property type="nucleotide sequence ID" value="NZ_JACHMO010000001.1"/>
</dbReference>
<evidence type="ECO:0000256" key="8">
    <source>
        <dbReference type="SAM" id="MobiDB-lite"/>
    </source>
</evidence>
<feature type="transmembrane region" description="Helical" evidence="9">
    <location>
        <begin position="366"/>
        <end position="384"/>
    </location>
</feature>
<evidence type="ECO:0000256" key="1">
    <source>
        <dbReference type="ARBA" id="ARBA00004651"/>
    </source>
</evidence>
<organism evidence="12 13">
    <name type="scientific">Saccharothrix ecbatanensis</name>
    <dbReference type="NCBI Taxonomy" id="1105145"/>
    <lineage>
        <taxon>Bacteria</taxon>
        <taxon>Bacillati</taxon>
        <taxon>Actinomycetota</taxon>
        <taxon>Actinomycetes</taxon>
        <taxon>Pseudonocardiales</taxon>
        <taxon>Pseudonocardiaceae</taxon>
        <taxon>Saccharothrix</taxon>
    </lineage>
</organism>
<evidence type="ECO:0000313" key="12">
    <source>
        <dbReference type="EMBL" id="MBB5800580.1"/>
    </source>
</evidence>
<name>A0A7W9HE87_9PSEU</name>
<gene>
    <name evidence="12" type="ORF">F4560_000348</name>
</gene>
<dbReference type="GO" id="GO:0010041">
    <property type="term" value="P:response to iron(III) ion"/>
    <property type="evidence" value="ECO:0007669"/>
    <property type="project" value="TreeGrafter"/>
</dbReference>
<evidence type="ECO:0000259" key="11">
    <source>
        <dbReference type="Pfam" id="PF24878"/>
    </source>
</evidence>
<keyword evidence="3" id="KW-0328">Glycosyltransferase</keyword>
<dbReference type="PANTHER" id="PTHR33908">
    <property type="entry name" value="MANNOSYLTRANSFERASE YKCB-RELATED"/>
    <property type="match status" value="1"/>
</dbReference>
<feature type="transmembrane region" description="Helical" evidence="9">
    <location>
        <begin position="449"/>
        <end position="468"/>
    </location>
</feature>
<dbReference type="InterPro" id="IPR038731">
    <property type="entry name" value="RgtA/B/C-like"/>
</dbReference>
<feature type="transmembrane region" description="Helical" evidence="9">
    <location>
        <begin position="178"/>
        <end position="209"/>
    </location>
</feature>
<evidence type="ECO:0000256" key="7">
    <source>
        <dbReference type="ARBA" id="ARBA00023136"/>
    </source>
</evidence>
<feature type="domain" description="Putative mannosyltransferase YkcA/B-like C-terminal" evidence="11">
    <location>
        <begin position="506"/>
        <end position="587"/>
    </location>
</feature>
<evidence type="ECO:0000256" key="6">
    <source>
        <dbReference type="ARBA" id="ARBA00022989"/>
    </source>
</evidence>
<dbReference type="AlphaFoldDB" id="A0A7W9HE87"/>
<accession>A0A7W9HE87</accession>
<evidence type="ECO:0000313" key="13">
    <source>
        <dbReference type="Proteomes" id="UP000552097"/>
    </source>
</evidence>
<evidence type="ECO:0000256" key="3">
    <source>
        <dbReference type="ARBA" id="ARBA00022676"/>
    </source>
</evidence>
<evidence type="ECO:0000256" key="5">
    <source>
        <dbReference type="ARBA" id="ARBA00022692"/>
    </source>
</evidence>
<evidence type="ECO:0000256" key="9">
    <source>
        <dbReference type="SAM" id="Phobius"/>
    </source>
</evidence>
<feature type="transmembrane region" description="Helical" evidence="9">
    <location>
        <begin position="101"/>
        <end position="122"/>
    </location>
</feature>
<feature type="transmembrane region" description="Helical" evidence="9">
    <location>
        <begin position="341"/>
        <end position="360"/>
    </location>
</feature>
<dbReference type="Pfam" id="PF24878">
    <property type="entry name" value="YkcB_C"/>
    <property type="match status" value="1"/>
</dbReference>
<dbReference type="EMBL" id="JACHMO010000001">
    <property type="protein sequence ID" value="MBB5800580.1"/>
    <property type="molecule type" value="Genomic_DNA"/>
</dbReference>
<keyword evidence="5 9" id="KW-0812">Transmembrane</keyword>
<keyword evidence="2" id="KW-1003">Cell membrane</keyword>
<comment type="subcellular location">
    <subcellularLocation>
        <location evidence="1">Cell membrane</location>
        <topology evidence="1">Multi-pass membrane protein</topology>
    </subcellularLocation>
</comment>
<evidence type="ECO:0000256" key="2">
    <source>
        <dbReference type="ARBA" id="ARBA00022475"/>
    </source>
</evidence>
<feature type="transmembrane region" description="Helical" evidence="9">
    <location>
        <begin position="424"/>
        <end position="442"/>
    </location>
</feature>
<feature type="transmembrane region" description="Helical" evidence="9">
    <location>
        <begin position="128"/>
        <end position="148"/>
    </location>
</feature>
<keyword evidence="4 12" id="KW-0808">Transferase</keyword>
<feature type="transmembrane region" description="Helical" evidence="9">
    <location>
        <begin position="22"/>
        <end position="40"/>
    </location>
</feature>
<feature type="transmembrane region" description="Helical" evidence="9">
    <location>
        <begin position="155"/>
        <end position="172"/>
    </location>
</feature>
<proteinExistence type="predicted"/>
<keyword evidence="7 9" id="KW-0472">Membrane</keyword>
<keyword evidence="13" id="KW-1185">Reference proteome</keyword>
<dbReference type="InterPro" id="IPR050297">
    <property type="entry name" value="LipidA_mod_glycosyltrf_83"/>
</dbReference>
<reference evidence="12 13" key="1">
    <citation type="submission" date="2020-08" db="EMBL/GenBank/DDBJ databases">
        <title>Sequencing the genomes of 1000 actinobacteria strains.</title>
        <authorList>
            <person name="Klenk H.-P."/>
        </authorList>
    </citation>
    <scope>NUCLEOTIDE SEQUENCE [LARGE SCALE GENOMIC DNA]</scope>
    <source>
        <strain evidence="12 13">DSM 45486</strain>
    </source>
</reference>
<dbReference type="Pfam" id="PF13231">
    <property type="entry name" value="PMT_2"/>
    <property type="match status" value="1"/>
</dbReference>
<comment type="caution">
    <text evidence="12">The sequence shown here is derived from an EMBL/GenBank/DDBJ whole genome shotgun (WGS) entry which is preliminary data.</text>
</comment>
<dbReference type="GO" id="GO:0009103">
    <property type="term" value="P:lipopolysaccharide biosynthetic process"/>
    <property type="evidence" value="ECO:0007669"/>
    <property type="project" value="UniProtKB-ARBA"/>
</dbReference>
<evidence type="ECO:0000259" key="10">
    <source>
        <dbReference type="Pfam" id="PF13231"/>
    </source>
</evidence>
<keyword evidence="6 9" id="KW-1133">Transmembrane helix</keyword>
<dbReference type="PANTHER" id="PTHR33908:SF3">
    <property type="entry name" value="UNDECAPRENYL PHOSPHATE-ALPHA-4-AMINO-4-DEOXY-L-ARABINOSE ARABINOSYL TRANSFERASE"/>
    <property type="match status" value="1"/>
</dbReference>
<feature type="region of interest" description="Disordered" evidence="8">
    <location>
        <begin position="475"/>
        <end position="497"/>
    </location>
</feature>